<feature type="signal peptide" evidence="2">
    <location>
        <begin position="1"/>
        <end position="32"/>
    </location>
</feature>
<dbReference type="Pfam" id="PF07250">
    <property type="entry name" value="Glyoxal_oxid_N"/>
    <property type="match status" value="1"/>
</dbReference>
<evidence type="ECO:0008006" key="7">
    <source>
        <dbReference type="Google" id="ProtNLM"/>
    </source>
</evidence>
<dbReference type="InterPro" id="IPR015202">
    <property type="entry name" value="GO-like_E_set"/>
</dbReference>
<dbReference type="SUPFAM" id="SSF50965">
    <property type="entry name" value="Galactose oxidase, central domain"/>
    <property type="match status" value="1"/>
</dbReference>
<dbReference type="InterPro" id="IPR013783">
    <property type="entry name" value="Ig-like_fold"/>
</dbReference>
<dbReference type="EMBL" id="JAVXUP010002045">
    <property type="protein sequence ID" value="KAK3006075.1"/>
    <property type="molecule type" value="Genomic_DNA"/>
</dbReference>
<comment type="caution">
    <text evidence="5">The sequence shown here is derived from an EMBL/GenBank/DDBJ whole genome shotgun (WGS) entry which is preliminary data.</text>
</comment>
<dbReference type="PANTHER" id="PTHR32208:SF54">
    <property type="entry name" value="ALDEHYDE OXIDASE GLOX-LIKE"/>
    <property type="match status" value="1"/>
</dbReference>
<name>A0AA89AKU9_9ASTE</name>
<evidence type="ECO:0000256" key="1">
    <source>
        <dbReference type="ARBA" id="ARBA00022729"/>
    </source>
</evidence>
<dbReference type="Gene3D" id="2.60.40.10">
    <property type="entry name" value="Immunoglobulins"/>
    <property type="match status" value="1"/>
</dbReference>
<dbReference type="Pfam" id="PF09118">
    <property type="entry name" value="GO-like_E_set"/>
    <property type="match status" value="1"/>
</dbReference>
<gene>
    <name evidence="5" type="ORF">RJ639_016307</name>
</gene>
<sequence length="576" mass="64410">MGNQRYSYIVFRCVIMSAIVLLHCTTTSTVVARPPDKGKGRWQLLRNSTGVVAMHMALTHRNTVIMFDQTGSGPSQYPLRRRYNGTRCKATHHDQSDSSCYAHSIEYNILSNGIRSLNIETDTWCSSGSILGNGTLLQTGGYGAGYRRIRYYEPCRHCNWRQSKELLSTDRWYASNLVLPEKDRVIVVGGRGTFSYEFVPKSSHRDKTFDLPLLHRTYDRKVKGNNLYPFLHLSSDGNVFIFANRDSILLDYKRHRVVKTFPRIPGDAPRSYPSTASSVILPLDHRDGFKTVEVMVCGGAASGAYTAAKEGKFLEGSRTCGRMVISGINVVDLEILSVITGNKHKWSMEEMPGPRLMNDMLILPTGDILIINGVKRGCAGWNSAASPSLQPYLYKPNKKHGKRFSILKSTKIARMYHSSAILLPDGRVLVAGGNPNNKYALSDVPYPTELRLQAFVPLHMDRKFDKTRPQNVSVYYGGGRGVGYGAEFGVNFWLRRKPVNVKFSVYKPPFTTHSLSMNQRMVVLECKNMTRGKGGWVNALLKAPPSANTAPAGYYMLTVVNGGIPSISQWVRFMHA</sequence>
<dbReference type="AlphaFoldDB" id="A0AA89AKU9"/>
<dbReference type="Proteomes" id="UP001188597">
    <property type="component" value="Unassembled WGS sequence"/>
</dbReference>
<dbReference type="CDD" id="cd02851">
    <property type="entry name" value="E_set_GO_C"/>
    <property type="match status" value="1"/>
</dbReference>
<dbReference type="InterPro" id="IPR037293">
    <property type="entry name" value="Gal_Oxidase_central_sf"/>
</dbReference>
<evidence type="ECO:0000313" key="6">
    <source>
        <dbReference type="Proteomes" id="UP001188597"/>
    </source>
</evidence>
<reference evidence="5" key="1">
    <citation type="submission" date="2022-12" db="EMBL/GenBank/DDBJ databases">
        <title>Draft genome assemblies for two species of Escallonia (Escalloniales).</title>
        <authorList>
            <person name="Chanderbali A."/>
            <person name="Dervinis C."/>
            <person name="Anghel I."/>
            <person name="Soltis D."/>
            <person name="Soltis P."/>
            <person name="Zapata F."/>
        </authorList>
    </citation>
    <scope>NUCLEOTIDE SEQUENCE</scope>
    <source>
        <strain evidence="5">UCBG64.0493</strain>
        <tissue evidence="5">Leaf</tissue>
    </source>
</reference>
<protein>
    <recommendedName>
        <fullName evidence="7">Galactose oxidase</fullName>
    </recommendedName>
</protein>
<evidence type="ECO:0000256" key="2">
    <source>
        <dbReference type="SAM" id="SignalP"/>
    </source>
</evidence>
<feature type="chain" id="PRO_5041719025" description="Galactose oxidase" evidence="2">
    <location>
        <begin position="33"/>
        <end position="576"/>
    </location>
</feature>
<dbReference type="InterPro" id="IPR009880">
    <property type="entry name" value="Glyoxal_oxidase_N"/>
</dbReference>
<proteinExistence type="predicted"/>
<dbReference type="Gene3D" id="2.130.10.80">
    <property type="entry name" value="Galactose oxidase/kelch, beta-propeller"/>
    <property type="match status" value="1"/>
</dbReference>
<dbReference type="PANTHER" id="PTHR32208">
    <property type="entry name" value="SECRETED PROTEIN-RELATED"/>
    <property type="match status" value="1"/>
</dbReference>
<dbReference type="InterPro" id="IPR011043">
    <property type="entry name" value="Gal_Oxase/kelch_b-propeller"/>
</dbReference>
<organism evidence="5 6">
    <name type="scientific">Escallonia herrerae</name>
    <dbReference type="NCBI Taxonomy" id="1293975"/>
    <lineage>
        <taxon>Eukaryota</taxon>
        <taxon>Viridiplantae</taxon>
        <taxon>Streptophyta</taxon>
        <taxon>Embryophyta</taxon>
        <taxon>Tracheophyta</taxon>
        <taxon>Spermatophyta</taxon>
        <taxon>Magnoliopsida</taxon>
        <taxon>eudicotyledons</taxon>
        <taxon>Gunneridae</taxon>
        <taxon>Pentapetalae</taxon>
        <taxon>asterids</taxon>
        <taxon>campanulids</taxon>
        <taxon>Escalloniales</taxon>
        <taxon>Escalloniaceae</taxon>
        <taxon>Escallonia</taxon>
    </lineage>
</organism>
<evidence type="ECO:0000313" key="5">
    <source>
        <dbReference type="EMBL" id="KAK3006075.1"/>
    </source>
</evidence>
<keyword evidence="1 2" id="KW-0732">Signal</keyword>
<feature type="domain" description="Galactose oxidase-like Early set" evidence="4">
    <location>
        <begin position="478"/>
        <end position="572"/>
    </location>
</feature>
<evidence type="ECO:0000259" key="3">
    <source>
        <dbReference type="Pfam" id="PF07250"/>
    </source>
</evidence>
<evidence type="ECO:0000259" key="4">
    <source>
        <dbReference type="Pfam" id="PF09118"/>
    </source>
</evidence>
<keyword evidence="6" id="KW-1185">Reference proteome</keyword>
<feature type="domain" description="Glyoxal oxidase N-terminal" evidence="3">
    <location>
        <begin position="54"/>
        <end position="457"/>
    </location>
</feature>
<dbReference type="InterPro" id="IPR014756">
    <property type="entry name" value="Ig_E-set"/>
</dbReference>
<accession>A0AA89AKU9</accession>
<dbReference type="SUPFAM" id="SSF81296">
    <property type="entry name" value="E set domains"/>
    <property type="match status" value="1"/>
</dbReference>